<dbReference type="PANTHER" id="PTHR33154:SF28">
    <property type="entry name" value="HTH-TYPE TRANSCRIPTIONAL REGULATOR YGAV-RELATED"/>
    <property type="match status" value="1"/>
</dbReference>
<evidence type="ECO:0000313" key="5">
    <source>
        <dbReference type="EMBL" id="MFD0725469.1"/>
    </source>
</evidence>
<dbReference type="InterPro" id="IPR011991">
    <property type="entry name" value="ArsR-like_HTH"/>
</dbReference>
<dbReference type="Pfam" id="PF01022">
    <property type="entry name" value="HTH_5"/>
    <property type="match status" value="1"/>
</dbReference>
<organism evidence="5 6">
    <name type="scientific">Lysobacter brunescens</name>
    <dbReference type="NCBI Taxonomy" id="262323"/>
    <lineage>
        <taxon>Bacteria</taxon>
        <taxon>Pseudomonadati</taxon>
        <taxon>Pseudomonadota</taxon>
        <taxon>Gammaproteobacteria</taxon>
        <taxon>Lysobacterales</taxon>
        <taxon>Lysobacteraceae</taxon>
        <taxon>Lysobacter</taxon>
    </lineage>
</organism>
<dbReference type="EMBL" id="JBHTIF010000001">
    <property type="protein sequence ID" value="MFD0725469.1"/>
    <property type="molecule type" value="Genomic_DNA"/>
</dbReference>
<proteinExistence type="predicted"/>
<dbReference type="InterPro" id="IPR001845">
    <property type="entry name" value="HTH_ArsR_DNA-bd_dom"/>
</dbReference>
<dbReference type="InterPro" id="IPR036388">
    <property type="entry name" value="WH-like_DNA-bd_sf"/>
</dbReference>
<dbReference type="InterPro" id="IPR051081">
    <property type="entry name" value="HTH_MetalResp_TranReg"/>
</dbReference>
<keyword evidence="2" id="KW-0238">DNA-binding</keyword>
<evidence type="ECO:0000313" key="6">
    <source>
        <dbReference type="Proteomes" id="UP001597110"/>
    </source>
</evidence>
<feature type="domain" description="HTH arsR-type" evidence="4">
    <location>
        <begin position="1"/>
        <end position="94"/>
    </location>
</feature>
<keyword evidence="1" id="KW-0805">Transcription regulation</keyword>
<gene>
    <name evidence="5" type="ORF">ACFQ0E_07630</name>
</gene>
<name>A0ABW2YAA3_9GAMM</name>
<dbReference type="RefSeq" id="WP_386824079.1">
    <property type="nucleotide sequence ID" value="NZ_JBHTIF010000001.1"/>
</dbReference>
<reference evidence="6" key="1">
    <citation type="journal article" date="2019" name="Int. J. Syst. Evol. Microbiol.">
        <title>The Global Catalogue of Microorganisms (GCM) 10K type strain sequencing project: providing services to taxonomists for standard genome sequencing and annotation.</title>
        <authorList>
            <consortium name="The Broad Institute Genomics Platform"/>
            <consortium name="The Broad Institute Genome Sequencing Center for Infectious Disease"/>
            <person name="Wu L."/>
            <person name="Ma J."/>
        </authorList>
    </citation>
    <scope>NUCLEOTIDE SEQUENCE [LARGE SCALE GENOMIC DNA]</scope>
    <source>
        <strain evidence="6">CCUG 55585</strain>
    </source>
</reference>
<dbReference type="Proteomes" id="UP001597110">
    <property type="component" value="Unassembled WGS sequence"/>
</dbReference>
<keyword evidence="3" id="KW-0804">Transcription</keyword>
<dbReference type="SUPFAM" id="SSF46785">
    <property type="entry name" value="Winged helix' DNA-binding domain"/>
    <property type="match status" value="1"/>
</dbReference>
<comment type="caution">
    <text evidence="5">The sequence shown here is derived from an EMBL/GenBank/DDBJ whole genome shotgun (WGS) entry which is preliminary data.</text>
</comment>
<dbReference type="NCBIfam" id="NF033788">
    <property type="entry name" value="HTH_metalloreg"/>
    <property type="match status" value="1"/>
</dbReference>
<dbReference type="PROSITE" id="PS50987">
    <property type="entry name" value="HTH_ARSR_2"/>
    <property type="match status" value="1"/>
</dbReference>
<dbReference type="PANTHER" id="PTHR33154">
    <property type="entry name" value="TRANSCRIPTIONAL REGULATOR, ARSR FAMILY"/>
    <property type="match status" value="1"/>
</dbReference>
<evidence type="ECO:0000259" key="4">
    <source>
        <dbReference type="PROSITE" id="PS50987"/>
    </source>
</evidence>
<dbReference type="CDD" id="cd00090">
    <property type="entry name" value="HTH_ARSR"/>
    <property type="match status" value="1"/>
</dbReference>
<protein>
    <submittedName>
        <fullName evidence="5">ArsR/SmtB family transcription factor</fullName>
    </submittedName>
</protein>
<accession>A0ABW2YAA3</accession>
<sequence>MQAQAEAAAELLKALSNAQRLRVMCLLIDGEKTVGELNAEIELSQSALSQHLAVLREGGLVQTRREAQNVFYSVAEGPVQRLMRTLHDIYCPTEDQDGLC</sequence>
<evidence type="ECO:0000256" key="2">
    <source>
        <dbReference type="ARBA" id="ARBA00023125"/>
    </source>
</evidence>
<dbReference type="PRINTS" id="PR00778">
    <property type="entry name" value="HTHARSR"/>
</dbReference>
<evidence type="ECO:0000256" key="3">
    <source>
        <dbReference type="ARBA" id="ARBA00023163"/>
    </source>
</evidence>
<keyword evidence="6" id="KW-1185">Reference proteome</keyword>
<dbReference type="InterPro" id="IPR036390">
    <property type="entry name" value="WH_DNA-bd_sf"/>
</dbReference>
<dbReference type="SMART" id="SM00418">
    <property type="entry name" value="HTH_ARSR"/>
    <property type="match status" value="1"/>
</dbReference>
<dbReference type="Gene3D" id="1.10.10.10">
    <property type="entry name" value="Winged helix-like DNA-binding domain superfamily/Winged helix DNA-binding domain"/>
    <property type="match status" value="1"/>
</dbReference>
<evidence type="ECO:0000256" key="1">
    <source>
        <dbReference type="ARBA" id="ARBA00023015"/>
    </source>
</evidence>